<evidence type="ECO:0000313" key="2">
    <source>
        <dbReference type="EMBL" id="KNZ40421.1"/>
    </source>
</evidence>
<feature type="domain" description="Bacterial Pleckstrin homology" evidence="1">
    <location>
        <begin position="5"/>
        <end position="133"/>
    </location>
</feature>
<dbReference type="Pfam" id="PF08000">
    <property type="entry name" value="bPH_1"/>
    <property type="match status" value="1"/>
</dbReference>
<dbReference type="EMBL" id="LGYO01000062">
    <property type="protein sequence ID" value="KNZ40421.1"/>
    <property type="molecule type" value="Genomic_DNA"/>
</dbReference>
<dbReference type="SUPFAM" id="SSF50729">
    <property type="entry name" value="PH domain-like"/>
    <property type="match status" value="1"/>
</dbReference>
<dbReference type="InterPro" id="IPR012544">
    <property type="entry name" value="PHb"/>
</dbReference>
<gene>
    <name evidence="2" type="ORF">AKG39_17790</name>
</gene>
<dbReference type="Gene3D" id="2.30.29.50">
    <property type="entry name" value="Bacterial Pleckstrin homology domain"/>
    <property type="match status" value="1"/>
</dbReference>
<sequence>MNFKGLIQGALGKVSEISVEELSNDYSKYLFEGEAIQTGYKLLRDVIIFTDIRILFVDRQGATGKKTSFKSVYLTHIIDVVMETPGPGIDDSELVVTYLENVNRISQNEIFGKEKFEFGKKMDIAPLYSLLGTLALKNRTEINKQ</sequence>
<proteinExistence type="predicted"/>
<organism evidence="2 3">
    <name type="scientific">Acetobacterium bakii</name>
    <dbReference type="NCBI Taxonomy" id="52689"/>
    <lineage>
        <taxon>Bacteria</taxon>
        <taxon>Bacillati</taxon>
        <taxon>Bacillota</taxon>
        <taxon>Clostridia</taxon>
        <taxon>Eubacteriales</taxon>
        <taxon>Eubacteriaceae</taxon>
        <taxon>Acetobacterium</taxon>
    </lineage>
</organism>
<evidence type="ECO:0000313" key="3">
    <source>
        <dbReference type="Proteomes" id="UP000036873"/>
    </source>
</evidence>
<protein>
    <recommendedName>
        <fullName evidence="1">Bacterial Pleckstrin homology domain-containing protein</fullName>
    </recommendedName>
</protein>
<keyword evidence="3" id="KW-1185">Reference proteome</keyword>
<dbReference type="OrthoDB" id="9803613at2"/>
<reference evidence="3" key="1">
    <citation type="submission" date="2015-07" db="EMBL/GenBank/DDBJ databases">
        <title>Draft genome sequence of Acetobacterium bakii DSM 8293, a potential psychrophilic chemical producer through syngas fermentation.</title>
        <authorList>
            <person name="Song Y."/>
            <person name="Hwang S."/>
            <person name="Cho B.-K."/>
        </authorList>
    </citation>
    <scope>NUCLEOTIDE SEQUENCE [LARGE SCALE GENOMIC DNA]</scope>
    <source>
        <strain evidence="3">DSM 8239</strain>
    </source>
</reference>
<dbReference type="Proteomes" id="UP000036873">
    <property type="component" value="Unassembled WGS sequence"/>
</dbReference>
<dbReference type="AlphaFoldDB" id="A0A0L6TVY4"/>
<evidence type="ECO:0000259" key="1">
    <source>
        <dbReference type="Pfam" id="PF08000"/>
    </source>
</evidence>
<comment type="caution">
    <text evidence="2">The sequence shown here is derived from an EMBL/GenBank/DDBJ whole genome shotgun (WGS) entry which is preliminary data.</text>
</comment>
<name>A0A0L6TVY4_9FIRM</name>
<accession>A0A0L6TVY4</accession>
<dbReference type="InterPro" id="IPR037063">
    <property type="entry name" value="PHb_sf"/>
</dbReference>